<protein>
    <recommendedName>
        <fullName evidence="1">Peptidase C14 caspase domain-containing protein</fullName>
    </recommendedName>
</protein>
<sequence length="759" mass="85151">MNRRIALAALLLVNLLWYGNTYAQTKRALLIGINSYEHHNKENGEWKNLEGAVNDATSMERILRHKYRFKKRNTKLLTTVEETTRQGIVEAFQKLIAEVEKGDIVLFYYAGHGARVKNSLYDEGDRTHEAIVPSDGALSVHNYILDVEINRFLSIVTEKGAHLTMIFDSCHSGSNTRASVSSAQFVSRNGVDATEDLKRAFKKPGSLADKGGLVMAAALDKQPALEIKDPSSELSAGAFTNALLKAMRSGDINEPAVSLFKRTKVLMQQQTGPAQYPVLEAAEDRRGVPLFGIRTAVEAVPVAVGISKVIKDNKGVIKEVWIDGGYADGLAKGDRLYQEISKREQVVLEVIGTPTLTSAKAKLVEGNTLDEAQLLKVSSRSFGGEHITNVHIPKVEGTEKQLGKWVKVISDFKKQYPEVKVKHNKKITPSSLLLHFEEGDWVMEKVGGGKYHLSKFSVEAIHEGMQQLDALKDELEVNFPVLSSIQQSIEEELKNGKATTKMVEDPAQAHYQLVGRLVNGQLEYAWISMKYMQESFESAAPVANMIQRSSWYKADDRIGVNLYIDLLQLSKIRSWLTLESPDDPRGFPYYPALVNATTNKVHTDEYITEGEVYHIALVKDQDKFTRWNRQDRYVYLLYVDSQGGSTLLYPQLHEGTESLASVALKDQNNTYVDRKYIYKDVPIEGPFGADYLFLMTTKQPIADLSIFQTNAMRAANKRVRVNKDTETRLRGLPIKVENYVSAPTWSVHKVFYISKPKAL</sequence>
<dbReference type="InterPro" id="IPR029030">
    <property type="entry name" value="Caspase-like_dom_sf"/>
</dbReference>
<dbReference type="Pfam" id="PF00656">
    <property type="entry name" value="Peptidase_C14"/>
    <property type="match status" value="1"/>
</dbReference>
<dbReference type="Proteomes" id="UP001500298">
    <property type="component" value="Unassembled WGS sequence"/>
</dbReference>
<dbReference type="PANTHER" id="PTHR48104:SF30">
    <property type="entry name" value="METACASPASE-1"/>
    <property type="match status" value="1"/>
</dbReference>
<dbReference type="SUPFAM" id="SSF52129">
    <property type="entry name" value="Caspase-like"/>
    <property type="match status" value="1"/>
</dbReference>
<keyword evidence="3" id="KW-1185">Reference proteome</keyword>
<dbReference type="RefSeq" id="WP_345372756.1">
    <property type="nucleotide sequence ID" value="NZ_BAABJX010000042.1"/>
</dbReference>
<evidence type="ECO:0000313" key="2">
    <source>
        <dbReference type="EMBL" id="GAA4841084.1"/>
    </source>
</evidence>
<accession>A0ABP9DHI7</accession>
<reference evidence="3" key="1">
    <citation type="journal article" date="2019" name="Int. J. Syst. Evol. Microbiol.">
        <title>The Global Catalogue of Microorganisms (GCM) 10K type strain sequencing project: providing services to taxonomists for standard genome sequencing and annotation.</title>
        <authorList>
            <consortium name="The Broad Institute Genomics Platform"/>
            <consortium name="The Broad Institute Genome Sequencing Center for Infectious Disease"/>
            <person name="Wu L."/>
            <person name="Ma J."/>
        </authorList>
    </citation>
    <scope>NUCLEOTIDE SEQUENCE [LARGE SCALE GENOMIC DNA]</scope>
    <source>
        <strain evidence="3">JCM 18326</strain>
    </source>
</reference>
<evidence type="ECO:0000313" key="3">
    <source>
        <dbReference type="Proteomes" id="UP001500298"/>
    </source>
</evidence>
<evidence type="ECO:0000259" key="1">
    <source>
        <dbReference type="Pfam" id="PF00656"/>
    </source>
</evidence>
<dbReference type="InterPro" id="IPR050452">
    <property type="entry name" value="Metacaspase"/>
</dbReference>
<feature type="domain" description="Peptidase C14 caspase" evidence="1">
    <location>
        <begin position="26"/>
        <end position="281"/>
    </location>
</feature>
<gene>
    <name evidence="2" type="ORF">GCM10023331_27590</name>
</gene>
<proteinExistence type="predicted"/>
<name>A0ABP9DHI7_9BACT</name>
<comment type="caution">
    <text evidence="2">The sequence shown here is derived from an EMBL/GenBank/DDBJ whole genome shotgun (WGS) entry which is preliminary data.</text>
</comment>
<dbReference type="EMBL" id="BAABJX010000042">
    <property type="protein sequence ID" value="GAA4841084.1"/>
    <property type="molecule type" value="Genomic_DNA"/>
</dbReference>
<dbReference type="PANTHER" id="PTHR48104">
    <property type="entry name" value="METACASPASE-4"/>
    <property type="match status" value="1"/>
</dbReference>
<organism evidence="2 3">
    <name type="scientific">Algivirga pacifica</name>
    <dbReference type="NCBI Taxonomy" id="1162670"/>
    <lineage>
        <taxon>Bacteria</taxon>
        <taxon>Pseudomonadati</taxon>
        <taxon>Bacteroidota</taxon>
        <taxon>Cytophagia</taxon>
        <taxon>Cytophagales</taxon>
        <taxon>Flammeovirgaceae</taxon>
        <taxon>Algivirga</taxon>
    </lineage>
</organism>
<dbReference type="InterPro" id="IPR011600">
    <property type="entry name" value="Pept_C14_caspase"/>
</dbReference>
<dbReference type="Gene3D" id="3.40.50.1460">
    <property type="match status" value="1"/>
</dbReference>